<evidence type="ECO:0000256" key="2">
    <source>
        <dbReference type="ARBA" id="ARBA00022448"/>
    </source>
</evidence>
<feature type="domain" description="ABC transporter" evidence="6">
    <location>
        <begin position="3"/>
        <end position="221"/>
    </location>
</feature>
<dbReference type="GO" id="GO:0005886">
    <property type="term" value="C:plasma membrane"/>
    <property type="evidence" value="ECO:0007669"/>
    <property type="project" value="UniProtKB-SubCell"/>
</dbReference>
<organism evidence="7 8">
    <name type="scientific">Thermococcus guaymasensis DSM 11113</name>
    <dbReference type="NCBI Taxonomy" id="1432656"/>
    <lineage>
        <taxon>Archaea</taxon>
        <taxon>Methanobacteriati</taxon>
        <taxon>Methanobacteriota</taxon>
        <taxon>Thermococci</taxon>
        <taxon>Thermococcales</taxon>
        <taxon>Thermococcaceae</taxon>
        <taxon>Thermococcus</taxon>
    </lineage>
</organism>
<sequence length="273" mass="30478">MRLKVENLGVNYGRVWGVRGLNFEAKADRIAIVGHNGSGKTTLLSVLSGLRKPTEGRALINGWEPYRRSDRWSVIRYSFEKPQFSIPVKVSDLVEALETNESCNRVDELVDALGIREFLDHRLDGLSSGQAQLCNLLTALACDSEVLILDEPTSHLDAYRAGLIDEMLSKRKGLIIATHDPEEGEAVADYFVILKEGKIVWEGSRRKLFAEGIYEVTLSGIDETITGNVEVLHRFGAIVVVRAEEEELIELMRSGKIAGFKRAGLRYAYVESR</sequence>
<evidence type="ECO:0000313" key="8">
    <source>
        <dbReference type="Proteomes" id="UP000062043"/>
    </source>
</evidence>
<dbReference type="InterPro" id="IPR003439">
    <property type="entry name" value="ABC_transporter-like_ATP-bd"/>
</dbReference>
<accession>A0A0X1KND5</accession>
<protein>
    <recommendedName>
        <fullName evidence="6">ABC transporter domain-containing protein</fullName>
    </recommendedName>
</protein>
<dbReference type="Gene3D" id="3.40.50.300">
    <property type="entry name" value="P-loop containing nucleotide triphosphate hydrolases"/>
    <property type="match status" value="1"/>
</dbReference>
<dbReference type="SUPFAM" id="SSF52540">
    <property type="entry name" value="P-loop containing nucleoside triphosphate hydrolases"/>
    <property type="match status" value="1"/>
</dbReference>
<dbReference type="PATRIC" id="fig|1432656.3.peg.1293"/>
<dbReference type="InterPro" id="IPR015856">
    <property type="entry name" value="ABC_transpr_CbiO/EcfA_su"/>
</dbReference>
<evidence type="ECO:0000259" key="6">
    <source>
        <dbReference type="PROSITE" id="PS50893"/>
    </source>
</evidence>
<comment type="subcellular location">
    <subcellularLocation>
        <location evidence="1">Cell membrane</location>
    </subcellularLocation>
</comment>
<evidence type="ECO:0000313" key="7">
    <source>
        <dbReference type="EMBL" id="AJC72748.1"/>
    </source>
</evidence>
<keyword evidence="2" id="KW-0813">Transport</keyword>
<dbReference type="PROSITE" id="PS50893">
    <property type="entry name" value="ABC_TRANSPORTER_2"/>
    <property type="match status" value="1"/>
</dbReference>
<dbReference type="PANTHER" id="PTHR42939:SF1">
    <property type="entry name" value="ABC TRANSPORTER ATP-BINDING PROTEIN ALBC-RELATED"/>
    <property type="match status" value="1"/>
</dbReference>
<dbReference type="GO" id="GO:0055085">
    <property type="term" value="P:transmembrane transport"/>
    <property type="evidence" value="ECO:0007669"/>
    <property type="project" value="InterPro"/>
</dbReference>
<reference evidence="7 8" key="1">
    <citation type="submission" date="2014-01" db="EMBL/GenBank/DDBJ databases">
        <title>Genome sequencing of Thermococcus guaymasensis.</title>
        <authorList>
            <person name="Zhang X."/>
            <person name="Alvare G."/>
            <person name="Fristensky B."/>
            <person name="Chen L."/>
            <person name="Suen T."/>
            <person name="Chen Q."/>
            <person name="Ma K."/>
        </authorList>
    </citation>
    <scope>NUCLEOTIDE SEQUENCE [LARGE SCALE GENOMIC DNA]</scope>
    <source>
        <strain evidence="7 8">DSM 11113</strain>
    </source>
</reference>
<evidence type="ECO:0000256" key="4">
    <source>
        <dbReference type="ARBA" id="ARBA00022840"/>
    </source>
</evidence>
<evidence type="ECO:0000256" key="1">
    <source>
        <dbReference type="ARBA" id="ARBA00004236"/>
    </source>
</evidence>
<name>A0A0X1KND5_9EURY</name>
<dbReference type="SMART" id="SM00382">
    <property type="entry name" value="AAA"/>
    <property type="match status" value="1"/>
</dbReference>
<dbReference type="CDD" id="cd03225">
    <property type="entry name" value="ABC_cobalt_CbiO_domain1"/>
    <property type="match status" value="1"/>
</dbReference>
<dbReference type="EMBL" id="CP007140">
    <property type="protein sequence ID" value="AJC72748.1"/>
    <property type="molecule type" value="Genomic_DNA"/>
</dbReference>
<dbReference type="InterPro" id="IPR051782">
    <property type="entry name" value="ABC_Transporter_VariousFunc"/>
</dbReference>
<keyword evidence="8" id="KW-1185">Reference proteome</keyword>
<dbReference type="KEGG" id="tgy:X802_06660"/>
<keyword evidence="4" id="KW-0067">ATP-binding</keyword>
<dbReference type="RefSeq" id="WP_062372007.1">
    <property type="nucleotide sequence ID" value="NZ_CP007140.1"/>
</dbReference>
<comment type="function">
    <text evidence="5">Probably part of an ABC transporter complex. Responsible for energy coupling to the transport system.</text>
</comment>
<keyword evidence="3" id="KW-0547">Nucleotide-binding</keyword>
<dbReference type="GeneID" id="27135337"/>
<evidence type="ECO:0000256" key="3">
    <source>
        <dbReference type="ARBA" id="ARBA00022741"/>
    </source>
</evidence>
<proteinExistence type="predicted"/>
<dbReference type="InterPro" id="IPR027417">
    <property type="entry name" value="P-loop_NTPase"/>
</dbReference>
<evidence type="ECO:0000256" key="5">
    <source>
        <dbReference type="ARBA" id="ARBA00025157"/>
    </source>
</evidence>
<dbReference type="GO" id="GO:0016887">
    <property type="term" value="F:ATP hydrolysis activity"/>
    <property type="evidence" value="ECO:0007669"/>
    <property type="project" value="InterPro"/>
</dbReference>
<dbReference type="AlphaFoldDB" id="A0A0X1KND5"/>
<dbReference type="InterPro" id="IPR003593">
    <property type="entry name" value="AAA+_ATPase"/>
</dbReference>
<dbReference type="GO" id="GO:0005524">
    <property type="term" value="F:ATP binding"/>
    <property type="evidence" value="ECO:0007669"/>
    <property type="project" value="UniProtKB-KW"/>
</dbReference>
<dbReference type="OrthoDB" id="40048at2157"/>
<dbReference type="PANTHER" id="PTHR42939">
    <property type="entry name" value="ABC TRANSPORTER ATP-BINDING PROTEIN ALBC-RELATED"/>
    <property type="match status" value="1"/>
</dbReference>
<dbReference type="Pfam" id="PF00005">
    <property type="entry name" value="ABC_tran"/>
    <property type="match status" value="1"/>
</dbReference>
<gene>
    <name evidence="7" type="ORF">X802_06660</name>
</gene>
<dbReference type="STRING" id="1432656.X802_06660"/>
<dbReference type="Proteomes" id="UP000062043">
    <property type="component" value="Chromosome"/>
</dbReference>